<feature type="domain" description="Initiator binding" evidence="2">
    <location>
        <begin position="28"/>
        <end position="153"/>
    </location>
</feature>
<feature type="compositionally biased region" description="Low complexity" evidence="1">
    <location>
        <begin position="187"/>
        <end position="199"/>
    </location>
</feature>
<name>A0ABR2JCQ0_9EUKA</name>
<evidence type="ECO:0000313" key="4">
    <source>
        <dbReference type="Proteomes" id="UP001470230"/>
    </source>
</evidence>
<dbReference type="Pfam" id="PF10416">
    <property type="entry name" value="IBD"/>
    <property type="match status" value="1"/>
</dbReference>
<protein>
    <recommendedName>
        <fullName evidence="2">Initiator binding domain-containing protein</fullName>
    </recommendedName>
</protein>
<accession>A0ABR2JCQ0</accession>
<comment type="caution">
    <text evidence="3">The sequence shown here is derived from an EMBL/GenBank/DDBJ whole genome shotgun (WGS) entry which is preliminary data.</text>
</comment>
<gene>
    <name evidence="3" type="ORF">M9Y10_005857</name>
</gene>
<feature type="region of interest" description="Disordered" evidence="1">
    <location>
        <begin position="187"/>
        <end position="206"/>
    </location>
</feature>
<evidence type="ECO:0000256" key="1">
    <source>
        <dbReference type="SAM" id="MobiDB-lite"/>
    </source>
</evidence>
<keyword evidence="4" id="KW-1185">Reference proteome</keyword>
<dbReference type="Proteomes" id="UP001470230">
    <property type="component" value="Unassembled WGS sequence"/>
</dbReference>
<reference evidence="3 4" key="1">
    <citation type="submission" date="2024-04" db="EMBL/GenBank/DDBJ databases">
        <title>Tritrichomonas musculus Genome.</title>
        <authorList>
            <person name="Alves-Ferreira E."/>
            <person name="Grigg M."/>
            <person name="Lorenzi H."/>
            <person name="Galac M."/>
        </authorList>
    </citation>
    <scope>NUCLEOTIDE SEQUENCE [LARGE SCALE GENOMIC DNA]</scope>
    <source>
        <strain evidence="3 4">EAF2021</strain>
    </source>
</reference>
<organism evidence="3 4">
    <name type="scientific">Tritrichomonas musculus</name>
    <dbReference type="NCBI Taxonomy" id="1915356"/>
    <lineage>
        <taxon>Eukaryota</taxon>
        <taxon>Metamonada</taxon>
        <taxon>Parabasalia</taxon>
        <taxon>Tritrichomonadida</taxon>
        <taxon>Tritrichomonadidae</taxon>
        <taxon>Tritrichomonas</taxon>
    </lineage>
</organism>
<dbReference type="InterPro" id="IPR018845">
    <property type="entry name" value="Initiator-bd"/>
</dbReference>
<sequence>MSLCSVTETSGAIDSCIPAHIWNKLSQDDQIEYLRLRVKFHQQQRSSGKDSRVASFHNELLTARSYIERRQTGKEERSIICGVCFAGRYICINTRLLKYFLGRCKSSINGSIQQMGYVALKTKTKARNCVLAVMHSLVDDVNNLRQWTVRCVSDSAMFAIVSSFPDAKIPEIYDSDLNLVQIQHSNNSNQNQNHNQNKNQNHDQNKENELRKKLNLTLNFPLNISKITQITQLNQIDFSVFHPQNISYSTVNPLPNFDDSLWVGDISSIEPIDLGGMHEWDSPSSSDGIIDFFEPPRLSLNITGETMFQPTDFF</sequence>
<dbReference type="EMBL" id="JAPFFF010000012">
    <property type="protein sequence ID" value="KAK8875682.1"/>
    <property type="molecule type" value="Genomic_DNA"/>
</dbReference>
<proteinExistence type="predicted"/>
<evidence type="ECO:0000259" key="2">
    <source>
        <dbReference type="Pfam" id="PF10416"/>
    </source>
</evidence>
<evidence type="ECO:0000313" key="3">
    <source>
        <dbReference type="EMBL" id="KAK8875682.1"/>
    </source>
</evidence>